<evidence type="ECO:0000256" key="1">
    <source>
        <dbReference type="ARBA" id="ARBA00023015"/>
    </source>
</evidence>
<sequence>MAIKKAGKSTVPRKLTSLFKLHGHRLGPSMSQAQSHVPVFAVSTLPEVPAPSPELQDLLFEYQLLNVLQWAPARPRAKKMKSKPINSFIAFRSYYSRAVTNPQHQRELSSKLGELWSQEPRQEVWEQYSHSYNLYLKKGGRLNFVSWLQGAEERDAVIEPPQTGTVEDVYLI</sequence>
<dbReference type="PROSITE" id="PS51325">
    <property type="entry name" value="ALPHA_BOX"/>
    <property type="match status" value="1"/>
</dbReference>
<keyword evidence="8" id="KW-1185">Reference proteome</keyword>
<keyword evidence="2 5" id="KW-0238">DNA-binding</keyword>
<name>A0ABP0ZNB5_9ASCO</name>
<evidence type="ECO:0000313" key="8">
    <source>
        <dbReference type="Proteomes" id="UP001497383"/>
    </source>
</evidence>
<comment type="subcellular location">
    <subcellularLocation>
        <location evidence="5">Nucleus</location>
    </subcellularLocation>
</comment>
<dbReference type="RefSeq" id="XP_066830791.1">
    <property type="nucleotide sequence ID" value="XM_066974009.1"/>
</dbReference>
<reference evidence="7 8" key="1">
    <citation type="submission" date="2024-03" db="EMBL/GenBank/DDBJ databases">
        <authorList>
            <person name="Brejova B."/>
        </authorList>
    </citation>
    <scope>NUCLEOTIDE SEQUENCE [LARGE SCALE GENOMIC DNA]</scope>
    <source>
        <strain evidence="7 8">CBS 14171</strain>
    </source>
</reference>
<dbReference type="EMBL" id="OZ022408">
    <property type="protein sequence ID" value="CAK9439753.1"/>
    <property type="molecule type" value="Genomic_DNA"/>
</dbReference>
<accession>A0ABP0ZNB5</accession>
<evidence type="ECO:0000259" key="6">
    <source>
        <dbReference type="PROSITE" id="PS51325"/>
    </source>
</evidence>
<comment type="similarity">
    <text evidence="5">Belongs to the MATALPHA1 family.</text>
</comment>
<evidence type="ECO:0000256" key="2">
    <source>
        <dbReference type="ARBA" id="ARBA00023125"/>
    </source>
</evidence>
<dbReference type="SUPFAM" id="SSF47095">
    <property type="entry name" value="HMG-box"/>
    <property type="match status" value="1"/>
</dbReference>
<keyword evidence="1 5" id="KW-0805">Transcription regulation</keyword>
<evidence type="ECO:0000313" key="7">
    <source>
        <dbReference type="EMBL" id="CAK9439753.1"/>
    </source>
</evidence>
<evidence type="ECO:0000256" key="5">
    <source>
        <dbReference type="RuleBase" id="RU003516"/>
    </source>
</evidence>
<dbReference type="InterPro" id="IPR006856">
    <property type="entry name" value="MATalpha_HMGbox"/>
</dbReference>
<keyword evidence="3 5" id="KW-0804">Transcription</keyword>
<organism evidence="7 8">
    <name type="scientific">Lodderomyces beijingensis</name>
    <dbReference type="NCBI Taxonomy" id="1775926"/>
    <lineage>
        <taxon>Eukaryota</taxon>
        <taxon>Fungi</taxon>
        <taxon>Dikarya</taxon>
        <taxon>Ascomycota</taxon>
        <taxon>Saccharomycotina</taxon>
        <taxon>Pichiomycetes</taxon>
        <taxon>Debaryomycetaceae</taxon>
        <taxon>Candida/Lodderomyces clade</taxon>
        <taxon>Lodderomyces</taxon>
    </lineage>
</organism>
<evidence type="ECO:0000256" key="3">
    <source>
        <dbReference type="ARBA" id="ARBA00023163"/>
    </source>
</evidence>
<dbReference type="GeneID" id="92209049"/>
<gene>
    <name evidence="7" type="ORF">LODBEIA_P38530</name>
</gene>
<dbReference type="Proteomes" id="UP001497383">
    <property type="component" value="Chromosome 4"/>
</dbReference>
<evidence type="ECO:0000256" key="4">
    <source>
        <dbReference type="ARBA" id="ARBA00023242"/>
    </source>
</evidence>
<protein>
    <recommendedName>
        <fullName evidence="6">Alpha box domain-containing protein</fullName>
    </recommendedName>
</protein>
<dbReference type="Pfam" id="PF04769">
    <property type="entry name" value="MATalpha_HMGbox"/>
    <property type="match status" value="1"/>
</dbReference>
<dbReference type="InterPro" id="IPR036910">
    <property type="entry name" value="HMG_box_dom_sf"/>
</dbReference>
<proteinExistence type="inferred from homology"/>
<feature type="domain" description="Alpha box" evidence="6">
    <location>
        <begin position="80"/>
        <end position="136"/>
    </location>
</feature>
<keyword evidence="4 5" id="KW-0539">Nucleus</keyword>